<keyword evidence="1" id="KW-0472">Membrane</keyword>
<name>A0A090DEM1_MESPL</name>
<evidence type="ECO:0000313" key="3">
    <source>
        <dbReference type="Proteomes" id="UP000045285"/>
    </source>
</evidence>
<dbReference type="EMBL" id="CCMZ01000003">
    <property type="protein sequence ID" value="CDX11864.1"/>
    <property type="molecule type" value="Genomic_DNA"/>
</dbReference>
<feature type="transmembrane region" description="Helical" evidence="1">
    <location>
        <begin position="200"/>
        <end position="221"/>
    </location>
</feature>
<keyword evidence="1" id="KW-1133">Transmembrane helix</keyword>
<proteinExistence type="predicted"/>
<keyword evidence="3" id="KW-1185">Reference proteome</keyword>
<feature type="transmembrane region" description="Helical" evidence="1">
    <location>
        <begin position="306"/>
        <end position="325"/>
    </location>
</feature>
<feature type="transmembrane region" description="Helical" evidence="1">
    <location>
        <begin position="274"/>
        <end position="294"/>
    </location>
</feature>
<organism evidence="2 3">
    <name type="scientific">Mesorhizobium plurifarium</name>
    <dbReference type="NCBI Taxonomy" id="69974"/>
    <lineage>
        <taxon>Bacteria</taxon>
        <taxon>Pseudomonadati</taxon>
        <taxon>Pseudomonadota</taxon>
        <taxon>Alphaproteobacteria</taxon>
        <taxon>Hyphomicrobiales</taxon>
        <taxon>Phyllobacteriaceae</taxon>
        <taxon>Mesorhizobium</taxon>
    </lineage>
</organism>
<feature type="transmembrane region" description="Helical" evidence="1">
    <location>
        <begin position="337"/>
        <end position="359"/>
    </location>
</feature>
<dbReference type="PANTHER" id="PTHR43044">
    <property type="match status" value="1"/>
</dbReference>
<dbReference type="AlphaFoldDB" id="A0A090DEM1"/>
<dbReference type="Proteomes" id="UP000045285">
    <property type="component" value="Unassembled WGS sequence"/>
</dbReference>
<feature type="transmembrane region" description="Helical" evidence="1">
    <location>
        <begin position="36"/>
        <end position="62"/>
    </location>
</feature>
<dbReference type="PANTHER" id="PTHR43044:SF1">
    <property type="entry name" value="QUINOL:CYTOCHROME C OXIDOREDUCTASE QUINONE-BINDING SUBUNIT 2"/>
    <property type="match status" value="1"/>
</dbReference>
<keyword evidence="1" id="KW-0812">Transmembrane</keyword>
<feature type="transmembrane region" description="Helical" evidence="1">
    <location>
        <begin position="159"/>
        <end position="180"/>
    </location>
</feature>
<reference evidence="3" key="1">
    <citation type="submission" date="2014-08" db="EMBL/GenBank/DDBJ databases">
        <authorList>
            <person name="Moulin L."/>
        </authorList>
    </citation>
    <scope>NUCLEOTIDE SEQUENCE [LARGE SCALE GENOMIC DNA]</scope>
</reference>
<sequence>MIRLPDHGPARAALAVGAIGLVVCLAGAVLNLRVLLAAWMTAAILAVGFPLGAMTLLMIHGLTGGRWGDAMRPCLRAMTCTLPLALVLLLPVAARPDLVFPWAVGDTATLPDVIREKLSYLNVPFFLVRLGACAAIWLVLAALILNWTDGDKRTRSSRGFALGLVLQGAAVSVFAIDWMLSLDPELSSTVYGMLEASAEVVGAASLTLLVLAATQAVAALPGGGEKTSLGEDVANMLFGFMLTLAYLAYMQWLVIWAGDLPNDIHWYVLRTSGIWLVVLWLIILLQFILPFGGFLVRDVKRSHRGLMSLAAAMLAGHIFETLWRVRAPLVAPKLSSIWIELGAFAGAGGLWLAVFLLLLREPQLQLFWRRVGIHD</sequence>
<protein>
    <recommendedName>
        <fullName evidence="4">Quinol:cytochrome c oxidoreductase quinone-binding subunit 2</fullName>
    </recommendedName>
</protein>
<accession>A0A090DEM1</accession>
<evidence type="ECO:0000256" key="1">
    <source>
        <dbReference type="SAM" id="Phobius"/>
    </source>
</evidence>
<evidence type="ECO:0000313" key="2">
    <source>
        <dbReference type="EMBL" id="CDX11864.1"/>
    </source>
</evidence>
<feature type="transmembrane region" description="Helical" evidence="1">
    <location>
        <begin position="233"/>
        <end position="254"/>
    </location>
</feature>
<feature type="transmembrane region" description="Helical" evidence="1">
    <location>
        <begin position="126"/>
        <end position="147"/>
    </location>
</feature>
<feature type="transmembrane region" description="Helical" evidence="1">
    <location>
        <begin position="74"/>
        <end position="94"/>
    </location>
</feature>
<evidence type="ECO:0008006" key="4">
    <source>
        <dbReference type="Google" id="ProtNLM"/>
    </source>
</evidence>
<gene>
    <name evidence="2" type="ORF">MPL3356_110204</name>
</gene>
<feature type="transmembrane region" description="Helical" evidence="1">
    <location>
        <begin position="12"/>
        <end position="30"/>
    </location>
</feature>